<dbReference type="Pfam" id="PF00961">
    <property type="entry name" value="LAGLIDADG_1"/>
    <property type="match status" value="1"/>
</dbReference>
<name>A0A6M8U5Z7_9CHLO</name>
<dbReference type="GO" id="GO:0004519">
    <property type="term" value="F:endonuclease activity"/>
    <property type="evidence" value="ECO:0007669"/>
    <property type="project" value="UniProtKB-KW"/>
</dbReference>
<reference evidence="2" key="1">
    <citation type="journal article" date="2020" name="Mitochondrial DNA Part B Resour">
        <title>The complete mitochondrial genome of the rubber tree endophytic alga Heveochlorella hainangensis.</title>
        <authorList>
            <person name="Yu B."/>
            <person name="Ma S."/>
            <person name="Han B."/>
            <person name="Fu L."/>
            <person name="Tan D."/>
            <person name="Sun X."/>
            <person name="Zhang J."/>
        </authorList>
    </citation>
    <scope>NUCLEOTIDE SEQUENCE</scope>
</reference>
<protein>
    <submittedName>
        <fullName evidence="2">Intron-encoded endonuclease aI2</fullName>
    </submittedName>
</protein>
<sequence length="264" mass="30907">MTDKRKGSSETIRAICTEDISNINTLSKNRYNDNNDPQLFKDWLAGLIDANGSLLVSKNRYTSCEITVSEKQLILLTLVKRNVGGTIQKRSGSSAFRWRLHNRPGMLNLLFTINSRLLLPRRCDQFKTVCKQFNFLCLERNHFSSDNAWLAGFFEFEGYFRVNKTNLQLGITLTQKEKGLLQDIANEMGGRIYYDKSWDGWLYSASSKNDIAKWIKYFSRFPLISWKQIQLFRFKKILLYKSRGVHLSKDSKSWLRFKRLVSHF</sequence>
<keyword evidence="2" id="KW-0496">Mitochondrion</keyword>
<dbReference type="Gene3D" id="3.10.28.10">
    <property type="entry name" value="Homing endonucleases"/>
    <property type="match status" value="2"/>
</dbReference>
<dbReference type="AlphaFoldDB" id="A0A6M8U5Z7"/>
<dbReference type="GeneID" id="55748022"/>
<gene>
    <name evidence="2" type="primary">aI2</name>
</gene>
<dbReference type="PANTHER" id="PTHR37520:SF1">
    <property type="entry name" value="INTRON-ENCODED DNA ENDONUCLEASE AI2A-RELATED"/>
    <property type="match status" value="1"/>
</dbReference>
<evidence type="ECO:0000313" key="2">
    <source>
        <dbReference type="EMBL" id="QKJ84924.1"/>
    </source>
</evidence>
<dbReference type="InterPro" id="IPR004860">
    <property type="entry name" value="LAGLIDADG_dom"/>
</dbReference>
<accession>A0A6M8U5Z7</accession>
<dbReference type="SUPFAM" id="SSF55608">
    <property type="entry name" value="Homing endonucleases"/>
    <property type="match status" value="2"/>
</dbReference>
<proteinExistence type="predicted"/>
<dbReference type="InterPro" id="IPR027434">
    <property type="entry name" value="Homing_endonucl"/>
</dbReference>
<feature type="domain" description="Homing endonuclease LAGLIDADG" evidence="1">
    <location>
        <begin position="150"/>
        <end position="237"/>
    </location>
</feature>
<geneLocation type="mitochondrion" evidence="2"/>
<dbReference type="EMBL" id="MN966687">
    <property type="protein sequence ID" value="QKJ84924.1"/>
    <property type="molecule type" value="Genomic_DNA"/>
</dbReference>
<organism evidence="2">
    <name type="scientific">Jaagichlorella hainangensis</name>
    <dbReference type="NCBI Taxonomy" id="445995"/>
    <lineage>
        <taxon>Eukaryota</taxon>
        <taxon>Viridiplantae</taxon>
        <taxon>Chlorophyta</taxon>
        <taxon>core chlorophytes</taxon>
        <taxon>Trebouxiophyceae</taxon>
        <taxon>Watanabeales</taxon>
        <taxon>Watanabeaceae</taxon>
        <taxon>Jaagichlorella</taxon>
    </lineage>
</organism>
<keyword evidence="2" id="KW-0540">Nuclease</keyword>
<dbReference type="RefSeq" id="YP_009861068.1">
    <property type="nucleotide sequence ID" value="NC_048968.1"/>
</dbReference>
<keyword evidence="2" id="KW-0378">Hydrolase</keyword>
<dbReference type="PANTHER" id="PTHR37520">
    <property type="entry name" value="INTRON-ENCODED DNA ENDONUCLEASE AI2A-RELATED"/>
    <property type="match status" value="1"/>
</dbReference>
<keyword evidence="2" id="KW-0255">Endonuclease</keyword>
<evidence type="ECO:0000259" key="1">
    <source>
        <dbReference type="Pfam" id="PF00961"/>
    </source>
</evidence>